<dbReference type="Proteomes" id="UP000501926">
    <property type="component" value="Chromosome"/>
</dbReference>
<dbReference type="RefSeq" id="WP_157820618.1">
    <property type="nucleotide sequence ID" value="NZ_CP049055.1"/>
</dbReference>
<organism evidence="2 3">
    <name type="scientific">Kuenenia stuttgartiensis</name>
    <dbReference type="NCBI Taxonomy" id="174633"/>
    <lineage>
        <taxon>Bacteria</taxon>
        <taxon>Pseudomonadati</taxon>
        <taxon>Planctomycetota</taxon>
        <taxon>Candidatus Brocadiia</taxon>
        <taxon>Candidatus Brocadiales</taxon>
        <taxon>Candidatus Brocadiaceae</taxon>
        <taxon>Candidatus Kuenenia</taxon>
    </lineage>
</organism>
<dbReference type="EMBL" id="LT934425">
    <property type="protein sequence ID" value="SOH05237.1"/>
    <property type="molecule type" value="Genomic_DNA"/>
</dbReference>
<reference evidence="1 4" key="3">
    <citation type="submission" date="2020-02" db="EMBL/GenBank/DDBJ databases">
        <title>Newly sequenced genome of strain CSTR1 showed variability in Candidatus Kuenenia stuttgartiensis genomes.</title>
        <authorList>
            <person name="Ding C."/>
            <person name="Adrian L."/>
        </authorList>
    </citation>
    <scope>NUCLEOTIDE SEQUENCE [LARGE SCALE GENOMIC DNA]</scope>
    <source>
        <strain evidence="1 4">CSTR1</strain>
    </source>
</reference>
<proteinExistence type="predicted"/>
<gene>
    <name evidence="1" type="ORF">KsCSTR_13100</name>
    <name evidence="2" type="ORF">KSMBR1_2750</name>
</gene>
<dbReference type="AlphaFoldDB" id="A0A2C9CKC2"/>
<accession>A0A2C9CKC2</accession>
<name>A0A2C9CKC2_KUEST</name>
<protein>
    <submittedName>
        <fullName evidence="2">Uncharacterized protein</fullName>
    </submittedName>
</protein>
<keyword evidence="3" id="KW-1185">Reference proteome</keyword>
<sequence length="48" mass="5354">MLSILEAELLKQLRSKAGALERVVILFLNLQIFGNASHRELGKADVTF</sequence>
<evidence type="ECO:0000313" key="1">
    <source>
        <dbReference type="EMBL" id="QII10689.1"/>
    </source>
</evidence>
<reference evidence="3" key="2">
    <citation type="submission" date="2017-10" db="EMBL/GenBank/DDBJ databases">
        <authorList>
            <person name="Frank J."/>
        </authorList>
    </citation>
    <scope>NUCLEOTIDE SEQUENCE [LARGE SCALE GENOMIC DNA]</scope>
</reference>
<reference evidence="2" key="1">
    <citation type="submission" date="2017-10" db="EMBL/GenBank/DDBJ databases">
        <authorList>
            <person name="Banno H."/>
            <person name="Chua N.-H."/>
        </authorList>
    </citation>
    <scope>NUCLEOTIDE SEQUENCE [LARGE SCALE GENOMIC DNA]</scope>
    <source>
        <strain evidence="2">Kuenenia_mbr1_ru-nijmegen</strain>
    </source>
</reference>
<dbReference type="KEGG" id="kst:KSMBR1_2750"/>
<evidence type="ECO:0000313" key="2">
    <source>
        <dbReference type="EMBL" id="SOH05237.1"/>
    </source>
</evidence>
<dbReference type="Proteomes" id="UP000221734">
    <property type="component" value="Chromosome Kuenenia_stuttgartiensis_MBR1"/>
</dbReference>
<evidence type="ECO:0000313" key="3">
    <source>
        <dbReference type="Proteomes" id="UP000221734"/>
    </source>
</evidence>
<evidence type="ECO:0000313" key="4">
    <source>
        <dbReference type="Proteomes" id="UP000501926"/>
    </source>
</evidence>
<dbReference type="EMBL" id="CP049055">
    <property type="protein sequence ID" value="QII10689.1"/>
    <property type="molecule type" value="Genomic_DNA"/>
</dbReference>